<evidence type="ECO:0000256" key="1">
    <source>
        <dbReference type="SAM" id="MobiDB-lite"/>
    </source>
</evidence>
<protein>
    <submittedName>
        <fullName evidence="3">Nuclear receptor domain-containing protein</fullName>
    </submittedName>
</protein>
<accession>A0A1I8HF11</accession>
<sequence length="193" mass="20476">NAFCGLKPVYNGSGFYIRCQRCTRQGKTTPRQLAAASSQQRVYDAHFIQPVDALLSRHHLAAPKLLSIFAARVMASETRPPLFTETAKRHLFSRPNKVNRVYPDDNIGTTTVSASPAPPKLGPTPQQSRLLHGSFESEESAYQSGGSSPACEATAAEAAATRGGSTVDLDGGGATAAARAPAMDSSQQKRDSS</sequence>
<dbReference type="Proteomes" id="UP000095280">
    <property type="component" value="Unplaced"/>
</dbReference>
<keyword evidence="2" id="KW-1185">Reference proteome</keyword>
<organism evidence="2 3">
    <name type="scientific">Macrostomum lignano</name>
    <dbReference type="NCBI Taxonomy" id="282301"/>
    <lineage>
        <taxon>Eukaryota</taxon>
        <taxon>Metazoa</taxon>
        <taxon>Spiralia</taxon>
        <taxon>Lophotrochozoa</taxon>
        <taxon>Platyhelminthes</taxon>
        <taxon>Rhabditophora</taxon>
        <taxon>Macrostomorpha</taxon>
        <taxon>Macrostomida</taxon>
        <taxon>Macrostomidae</taxon>
        <taxon>Macrostomum</taxon>
    </lineage>
</organism>
<evidence type="ECO:0000313" key="3">
    <source>
        <dbReference type="WBParaSite" id="maker-uti_cns_0005672-snap-gene-0.12-mRNA-1"/>
    </source>
</evidence>
<feature type="compositionally biased region" description="Low complexity" evidence="1">
    <location>
        <begin position="150"/>
        <end position="161"/>
    </location>
</feature>
<dbReference type="AlphaFoldDB" id="A0A1I8HF11"/>
<proteinExistence type="predicted"/>
<dbReference type="WBParaSite" id="maker-uti_cns_0005672-snap-gene-0.12-mRNA-1">
    <property type="protein sequence ID" value="maker-uti_cns_0005672-snap-gene-0.12-mRNA-1"/>
    <property type="gene ID" value="maker-uti_cns_0005672-snap-gene-0.12"/>
</dbReference>
<reference evidence="3" key="1">
    <citation type="submission" date="2016-11" db="UniProtKB">
        <authorList>
            <consortium name="WormBaseParasite"/>
        </authorList>
    </citation>
    <scope>IDENTIFICATION</scope>
</reference>
<feature type="region of interest" description="Disordered" evidence="1">
    <location>
        <begin position="97"/>
        <end position="193"/>
    </location>
</feature>
<name>A0A1I8HF11_9PLAT</name>
<evidence type="ECO:0000313" key="2">
    <source>
        <dbReference type="Proteomes" id="UP000095280"/>
    </source>
</evidence>